<accession>A0ABR0ET04</accession>
<feature type="region of interest" description="Disordered" evidence="2">
    <location>
        <begin position="142"/>
        <end position="185"/>
    </location>
</feature>
<feature type="region of interest" description="Disordered" evidence="2">
    <location>
        <begin position="201"/>
        <end position="264"/>
    </location>
</feature>
<evidence type="ECO:0000256" key="2">
    <source>
        <dbReference type="SAM" id="MobiDB-lite"/>
    </source>
</evidence>
<feature type="compositionally biased region" description="Polar residues" evidence="2">
    <location>
        <begin position="205"/>
        <end position="253"/>
    </location>
</feature>
<comment type="caution">
    <text evidence="3">The sequence shown here is derived from an EMBL/GenBank/DDBJ whole genome shotgun (WGS) entry which is preliminary data.</text>
</comment>
<evidence type="ECO:0000256" key="1">
    <source>
        <dbReference type="SAM" id="Coils"/>
    </source>
</evidence>
<dbReference type="EMBL" id="JAXOVC010000003">
    <property type="protein sequence ID" value="KAK4504255.1"/>
    <property type="molecule type" value="Genomic_DNA"/>
</dbReference>
<name>A0ABR0ET04_ZASCE</name>
<feature type="region of interest" description="Disordered" evidence="2">
    <location>
        <begin position="633"/>
        <end position="662"/>
    </location>
</feature>
<dbReference type="Proteomes" id="UP001305779">
    <property type="component" value="Unassembled WGS sequence"/>
</dbReference>
<feature type="region of interest" description="Disordered" evidence="2">
    <location>
        <begin position="398"/>
        <end position="471"/>
    </location>
</feature>
<proteinExistence type="predicted"/>
<feature type="coiled-coil region" evidence="1">
    <location>
        <begin position="22"/>
        <end position="79"/>
    </location>
</feature>
<feature type="compositionally biased region" description="Polar residues" evidence="2">
    <location>
        <begin position="398"/>
        <end position="427"/>
    </location>
</feature>
<feature type="compositionally biased region" description="Basic and acidic residues" evidence="2">
    <location>
        <begin position="446"/>
        <end position="456"/>
    </location>
</feature>
<feature type="region of interest" description="Disordered" evidence="2">
    <location>
        <begin position="293"/>
        <end position="345"/>
    </location>
</feature>
<sequence length="724" mass="79276">MEGYQRRLSREQQRQDVKDEHIEFLEAELEKALHDSDQEKSTKAAREMSDRLRHLNAENQRLHKDLHDWEEKYQDHVSEATEVHRQTEAGLRNQLVNLQAQVTALQTPTTNHYVATTIQGYKDRIQNLETKLALAQIDVRDEKEKNASLQDNLDRKSSLLAQSTSRDNTVPPMASPGLYRRGRPPSLNVHVPTAPGLVMSPDRFSATSPAFSRIQQSPRGPSSPLGQTFSPEVMSPTTDNGHGSDASFSTTSMHPPDTISKRRTRMRTFTGSAPKELLLAKTSFSTQRTLRSAPLFEPHDGEKSFRFPPFESASGSPHSRRRRSSTESNAMSFSSPPSGAHLDTTNTELDVDTSLNMFSPTSASFDDVNARNFSTSTRDSTVGRSIGRNLMDELTAARNSSTSTDNEQFNSDPASTGHASTDDTMNTVIRADPPSSPFDSEVEELPQERDNNEDTPARAPMPIANDTGSPIDGPPSPLYAERRQPDSLVFQHFLQQRASNASLISASKASLSTVGIASSASLSTLDSLRTVLSNLFHSPIDVVKHLVQAAQARLSIPRSLIPIPWWLVGVLFRPMARGFFGHSSSATNSEQQSLMEDSPSEGQEANALCYGTAYQTPESPLSPVVLGSNSMVAGTGKKRASSPSDKNAAVSSGKAAERCPHQPRRWKHSPLLWLKFGVCLAVAVGVALKDGPSSLLKEAVCQACKGKKANWRKTSRGEPFTPPS</sequence>
<evidence type="ECO:0000313" key="3">
    <source>
        <dbReference type="EMBL" id="KAK4504255.1"/>
    </source>
</evidence>
<organism evidence="3 4">
    <name type="scientific">Zasmidium cellare</name>
    <name type="common">Wine cellar mold</name>
    <name type="synonym">Racodium cellare</name>
    <dbReference type="NCBI Taxonomy" id="395010"/>
    <lineage>
        <taxon>Eukaryota</taxon>
        <taxon>Fungi</taxon>
        <taxon>Dikarya</taxon>
        <taxon>Ascomycota</taxon>
        <taxon>Pezizomycotina</taxon>
        <taxon>Dothideomycetes</taxon>
        <taxon>Dothideomycetidae</taxon>
        <taxon>Mycosphaerellales</taxon>
        <taxon>Mycosphaerellaceae</taxon>
        <taxon>Zasmidium</taxon>
    </lineage>
</organism>
<keyword evidence="1" id="KW-0175">Coiled coil</keyword>
<reference evidence="3 4" key="1">
    <citation type="journal article" date="2023" name="G3 (Bethesda)">
        <title>A chromosome-level genome assembly of Zasmidium syzygii isolated from banana leaves.</title>
        <authorList>
            <person name="van Westerhoven A.C."/>
            <person name="Mehrabi R."/>
            <person name="Talebi R."/>
            <person name="Steentjes M.B.F."/>
            <person name="Corcolon B."/>
            <person name="Chong P.A."/>
            <person name="Kema G.H.J."/>
            <person name="Seidl M.F."/>
        </authorList>
    </citation>
    <scope>NUCLEOTIDE SEQUENCE [LARGE SCALE GENOMIC DNA]</scope>
    <source>
        <strain evidence="3 4">P124</strain>
    </source>
</reference>
<protein>
    <submittedName>
        <fullName evidence="3">Uncharacterized protein</fullName>
    </submittedName>
</protein>
<feature type="compositionally biased region" description="Basic and acidic residues" evidence="2">
    <location>
        <begin position="142"/>
        <end position="157"/>
    </location>
</feature>
<keyword evidence="4" id="KW-1185">Reference proteome</keyword>
<feature type="compositionally biased region" description="Polar residues" evidence="2">
    <location>
        <begin position="329"/>
        <end position="345"/>
    </location>
</feature>
<gene>
    <name evidence="3" type="ORF">PRZ48_005171</name>
</gene>
<feature type="compositionally biased region" description="Polar residues" evidence="2">
    <location>
        <begin position="159"/>
        <end position="168"/>
    </location>
</feature>
<evidence type="ECO:0000313" key="4">
    <source>
        <dbReference type="Proteomes" id="UP001305779"/>
    </source>
</evidence>